<dbReference type="AlphaFoldDB" id="K0RX93"/>
<comment type="caution">
    <text evidence="2">The sequence shown here is derived from an EMBL/GenBank/DDBJ whole genome shotgun (WGS) entry which is preliminary data.</text>
</comment>
<dbReference type="Proteomes" id="UP000266841">
    <property type="component" value="Unassembled WGS sequence"/>
</dbReference>
<accession>K0RX93</accession>
<protein>
    <submittedName>
        <fullName evidence="2">Uncharacterized protein</fullName>
    </submittedName>
</protein>
<evidence type="ECO:0000256" key="1">
    <source>
        <dbReference type="SAM" id="MobiDB-lite"/>
    </source>
</evidence>
<feature type="non-terminal residue" evidence="2">
    <location>
        <position position="1"/>
    </location>
</feature>
<name>K0RX93_THAOC</name>
<evidence type="ECO:0000313" key="2">
    <source>
        <dbReference type="EMBL" id="EJK58403.1"/>
    </source>
</evidence>
<proteinExistence type="predicted"/>
<organism evidence="2 3">
    <name type="scientific">Thalassiosira oceanica</name>
    <name type="common">Marine diatom</name>
    <dbReference type="NCBI Taxonomy" id="159749"/>
    <lineage>
        <taxon>Eukaryota</taxon>
        <taxon>Sar</taxon>
        <taxon>Stramenopiles</taxon>
        <taxon>Ochrophyta</taxon>
        <taxon>Bacillariophyta</taxon>
        <taxon>Coscinodiscophyceae</taxon>
        <taxon>Thalassiosirophycidae</taxon>
        <taxon>Thalassiosirales</taxon>
        <taxon>Thalassiosiraceae</taxon>
        <taxon>Thalassiosira</taxon>
    </lineage>
</organism>
<reference evidence="2 3" key="1">
    <citation type="journal article" date="2012" name="Genome Biol.">
        <title>Genome and low-iron response of an oceanic diatom adapted to chronic iron limitation.</title>
        <authorList>
            <person name="Lommer M."/>
            <person name="Specht M."/>
            <person name="Roy A.S."/>
            <person name="Kraemer L."/>
            <person name="Andreson R."/>
            <person name="Gutowska M.A."/>
            <person name="Wolf J."/>
            <person name="Bergner S.V."/>
            <person name="Schilhabel M.B."/>
            <person name="Klostermeier U.C."/>
            <person name="Beiko R.G."/>
            <person name="Rosenstiel P."/>
            <person name="Hippler M."/>
            <person name="Laroche J."/>
        </authorList>
    </citation>
    <scope>NUCLEOTIDE SEQUENCE [LARGE SCALE GENOMIC DNA]</scope>
    <source>
        <strain evidence="2 3">CCMP1005</strain>
    </source>
</reference>
<feature type="region of interest" description="Disordered" evidence="1">
    <location>
        <begin position="73"/>
        <end position="109"/>
    </location>
</feature>
<dbReference type="EMBL" id="AGNL01025270">
    <property type="protein sequence ID" value="EJK58403.1"/>
    <property type="molecule type" value="Genomic_DNA"/>
</dbReference>
<gene>
    <name evidence="2" type="ORF">THAOC_21473</name>
</gene>
<evidence type="ECO:0000313" key="3">
    <source>
        <dbReference type="Proteomes" id="UP000266841"/>
    </source>
</evidence>
<feature type="region of interest" description="Disordered" evidence="1">
    <location>
        <begin position="23"/>
        <end position="42"/>
    </location>
</feature>
<sequence>DYTVVSVRVGEVEDEMAEAVIPPIGRSGPRREESGGEAGGDRAVTVVSNEIGSPGKRRTARGRRRMTRIFSFGCKRHPTGGDPDCRVWRKQGGTSDADRGGGLRWRSSL</sequence>
<keyword evidence="3" id="KW-1185">Reference proteome</keyword>